<dbReference type="AlphaFoldDB" id="A0A6P8Y1J1"/>
<dbReference type="Pfam" id="PF02893">
    <property type="entry name" value="GRAM"/>
    <property type="match status" value="1"/>
</dbReference>
<evidence type="ECO:0000313" key="6">
    <source>
        <dbReference type="RefSeq" id="XP_051863433.1"/>
    </source>
</evidence>
<proteinExistence type="predicted"/>
<protein>
    <submittedName>
        <fullName evidence="5 6">Mucin-5AC-like isoform X1</fullName>
    </submittedName>
</protein>
<dbReference type="InterPro" id="IPR004182">
    <property type="entry name" value="GRAM"/>
</dbReference>
<sequence length="976" mass="104440">MSTISENEAASTEGESTESTLQQLKAKKNKSNLFLIKSYSFIDKTNTINNNNNNINNNNNNSSKNNNNNISRTCAKLTTAELLSPDLDPFVDISSLVLSQPDADKKQSRLKKPKKQKLPKTKAKSKAKTTKQQQQQHEVDEELEISEQEALLLRRNAPHEYEELLQHLPNANVNGGSLPRPQSLPAKVHFEAASSVLIAPRAPTPAKRLGNNNNIKRESFLRQSLQSIRRSFGSNKHSTKLAMIAASTASSPTASPLPSPSPKSRVFSNGSTTSSASTTSSTTSSCSSSAAISLLTKAQAHNHILDEFLPTPVVLLLNDHSQDVGDAGRLSNRSTSSVVHTVANGGNSVTDERASTSMAPLQLPSKGAAAANAIATAKNSSGSNPTTTTTTATRSELSEEQRLQLIQQQQLELQQRRLQYIQQLSLPETFDPDDSSLPQSYANSGAPLQPSGSAHSLGSSPNPSPRSNQSKAGNGGGGGGLTAGVKGLSTAKHDQQTSAAAAAAISSTSAAAGTSGHHHSVVVASTSSASATTGATAATATPPEKEKKRKEVSSSRVKKFHRHFSQVSKDEKLINYFSCALVGDIPLQGHLYITEQHFAFYSNVFGYVTKVVIPTSSVTKISKEKTAKIIPNAVGVATADERHVFGSFISREAAFRLMCTVCTQLATGNEILPKPLPVDVELPEEYLLDDDSSCSISGNESPPHLRSAAAAAAAAATEQQEMQLRQRNISDRHSDLPGKSTLGVANELDQVTIRSSAPPIVHYEEQTQQTFVAAAAAVPQLSTSALPSNTITATTTATTPVRVLTANAIGAATASTVASTTSSLRSRLSRKLPTLTELHVLYLGIMLAIMLALFSVFLLYRILDIEAKTHLYNTPVDFNLRSGNDEDIFAEALRWQKELQDKSTAEAQHILSKNLEQISKVRRSLETLSMLIHDRRAGYVQPETATQMQMQMQMDVEATDGGSSTISSTSSAIPID</sequence>
<feature type="compositionally biased region" description="Low complexity" evidence="1">
    <location>
        <begin position="386"/>
        <end position="395"/>
    </location>
</feature>
<feature type="compositionally biased region" description="Low complexity" evidence="1">
    <location>
        <begin position="525"/>
        <end position="541"/>
    </location>
</feature>
<evidence type="ECO:0000313" key="5">
    <source>
        <dbReference type="RefSeq" id="XP_034119639.1"/>
    </source>
</evidence>
<name>A0A6P8Y1J1_DROAB</name>
<feature type="compositionally biased region" description="Low complexity" evidence="1">
    <location>
        <begin position="963"/>
        <end position="976"/>
    </location>
</feature>
<keyword evidence="4" id="KW-1185">Reference proteome</keyword>
<dbReference type="GO" id="GO:0005881">
    <property type="term" value="C:cytoplasmic microtubule"/>
    <property type="evidence" value="ECO:0007669"/>
    <property type="project" value="TreeGrafter"/>
</dbReference>
<feature type="region of interest" description="Disordered" evidence="1">
    <location>
        <begin position="429"/>
        <end position="494"/>
    </location>
</feature>
<dbReference type="Proteomes" id="UP000515160">
    <property type="component" value="Chromosome X"/>
</dbReference>
<feature type="region of interest" description="Disordered" evidence="1">
    <location>
        <begin position="376"/>
        <end position="396"/>
    </location>
</feature>
<feature type="compositionally biased region" description="Basic residues" evidence="1">
    <location>
        <begin position="108"/>
        <end position="129"/>
    </location>
</feature>
<dbReference type="PANTHER" id="PTHR46645">
    <property type="entry name" value="GRAM DOMAIN-CONTAINING PROTEIN 2B-RELATED"/>
    <property type="match status" value="1"/>
</dbReference>
<keyword evidence="2" id="KW-1133">Transmembrane helix</keyword>
<accession>A0A6P8Y1J1</accession>
<gene>
    <name evidence="5 6" type="primary">LOC117578303</name>
</gene>
<feature type="compositionally biased region" description="Basic and acidic residues" evidence="1">
    <location>
        <begin position="543"/>
        <end position="553"/>
    </location>
</feature>
<feature type="region of interest" description="Disordered" evidence="1">
    <location>
        <begin position="101"/>
        <end position="143"/>
    </location>
</feature>
<evidence type="ECO:0000256" key="1">
    <source>
        <dbReference type="SAM" id="MobiDB-lite"/>
    </source>
</evidence>
<dbReference type="GeneID" id="117578303"/>
<evidence type="ECO:0000259" key="3">
    <source>
        <dbReference type="SMART" id="SM00568"/>
    </source>
</evidence>
<dbReference type="CDD" id="cd13220">
    <property type="entry name" value="PH-GRAM_GRAMDC"/>
    <property type="match status" value="1"/>
</dbReference>
<feature type="compositionally biased region" description="Gly residues" evidence="1">
    <location>
        <begin position="473"/>
        <end position="482"/>
    </location>
</feature>
<feature type="transmembrane region" description="Helical" evidence="2">
    <location>
        <begin position="840"/>
        <end position="860"/>
    </location>
</feature>
<reference evidence="5 6" key="1">
    <citation type="submission" date="2025-04" db="UniProtKB">
        <authorList>
            <consortium name="RefSeq"/>
        </authorList>
    </citation>
    <scope>IDENTIFICATION</scope>
    <source>
        <strain evidence="5 6">15112-1751.03</strain>
        <tissue evidence="5 6">Whole Adult</tissue>
    </source>
</reference>
<dbReference type="RefSeq" id="XP_034119639.1">
    <property type="nucleotide sequence ID" value="XM_034263748.2"/>
</dbReference>
<dbReference type="OrthoDB" id="74360at2759"/>
<feature type="compositionally biased region" description="Low complexity" evidence="1">
    <location>
        <begin position="271"/>
        <end position="285"/>
    </location>
</feature>
<feature type="region of interest" description="Disordered" evidence="1">
    <location>
        <begin position="957"/>
        <end position="976"/>
    </location>
</feature>
<keyword evidence="2" id="KW-0472">Membrane</keyword>
<dbReference type="InterPro" id="IPR052633">
    <property type="entry name" value="GRAM_domain_protein_2B"/>
</dbReference>
<organism evidence="4 5">
    <name type="scientific">Drosophila albomicans</name>
    <name type="common">Fruit fly</name>
    <dbReference type="NCBI Taxonomy" id="7291"/>
    <lineage>
        <taxon>Eukaryota</taxon>
        <taxon>Metazoa</taxon>
        <taxon>Ecdysozoa</taxon>
        <taxon>Arthropoda</taxon>
        <taxon>Hexapoda</taxon>
        <taxon>Insecta</taxon>
        <taxon>Pterygota</taxon>
        <taxon>Neoptera</taxon>
        <taxon>Endopterygota</taxon>
        <taxon>Diptera</taxon>
        <taxon>Brachycera</taxon>
        <taxon>Muscomorpha</taxon>
        <taxon>Ephydroidea</taxon>
        <taxon>Drosophilidae</taxon>
        <taxon>Drosophila</taxon>
    </lineage>
</organism>
<dbReference type="SMART" id="SM00568">
    <property type="entry name" value="GRAM"/>
    <property type="match status" value="1"/>
</dbReference>
<dbReference type="PANTHER" id="PTHR46645:SF2">
    <property type="entry name" value="GRAM DOMAIN-CONTAINING PROTEIN 2B"/>
    <property type="match status" value="1"/>
</dbReference>
<feature type="region of interest" description="Disordered" evidence="1">
    <location>
        <begin position="246"/>
        <end position="285"/>
    </location>
</feature>
<dbReference type="RefSeq" id="XP_051863433.1">
    <property type="nucleotide sequence ID" value="XM_052007473.1"/>
</dbReference>
<feature type="domain" description="GRAM" evidence="3">
    <location>
        <begin position="558"/>
        <end position="625"/>
    </location>
</feature>
<evidence type="ECO:0000256" key="2">
    <source>
        <dbReference type="SAM" id="Phobius"/>
    </source>
</evidence>
<evidence type="ECO:0000313" key="4">
    <source>
        <dbReference type="Proteomes" id="UP000515160"/>
    </source>
</evidence>
<feature type="compositionally biased region" description="Low complexity" evidence="1">
    <location>
        <begin position="456"/>
        <end position="470"/>
    </location>
</feature>
<keyword evidence="2" id="KW-0812">Transmembrane</keyword>
<feature type="region of interest" description="Disordered" evidence="1">
    <location>
        <begin position="525"/>
        <end position="555"/>
    </location>
</feature>
<dbReference type="InterPro" id="IPR011993">
    <property type="entry name" value="PH-like_dom_sf"/>
</dbReference>
<dbReference type="Gene3D" id="2.30.29.30">
    <property type="entry name" value="Pleckstrin-homology domain (PH domain)/Phosphotyrosine-binding domain (PTB)"/>
    <property type="match status" value="1"/>
</dbReference>